<accession>A0A1C7NS27</accession>
<comment type="caution">
    <text evidence="2">The sequence shown here is derived from an EMBL/GenBank/DDBJ whole genome shotgun (WGS) entry which is preliminary data.</text>
</comment>
<sequence length="75" mass="8151">MDVGQLKNPFSKKSSESSSGSTGLFKIGDYDTQPASQNTNKQEEPSIVKQTAETVKNEAQSMVDKAKGRDDNVNK</sequence>
<evidence type="ECO:0000256" key="1">
    <source>
        <dbReference type="SAM" id="MobiDB-lite"/>
    </source>
</evidence>
<reference evidence="2 3" key="1">
    <citation type="submission" date="2016-03" db="EMBL/GenBank/DDBJ databases">
        <title>Choanephora cucurbitarum.</title>
        <authorList>
            <person name="Min B."/>
            <person name="Park H."/>
            <person name="Park J.-H."/>
            <person name="Shin H.-D."/>
            <person name="Choi I.-G."/>
        </authorList>
    </citation>
    <scope>NUCLEOTIDE SEQUENCE [LARGE SCALE GENOMIC DNA]</scope>
    <source>
        <strain evidence="2 3">KUS-F28377</strain>
    </source>
</reference>
<organism evidence="2 3">
    <name type="scientific">Choanephora cucurbitarum</name>
    <dbReference type="NCBI Taxonomy" id="101091"/>
    <lineage>
        <taxon>Eukaryota</taxon>
        <taxon>Fungi</taxon>
        <taxon>Fungi incertae sedis</taxon>
        <taxon>Mucoromycota</taxon>
        <taxon>Mucoromycotina</taxon>
        <taxon>Mucoromycetes</taxon>
        <taxon>Mucorales</taxon>
        <taxon>Mucorineae</taxon>
        <taxon>Choanephoraceae</taxon>
        <taxon>Choanephoroideae</taxon>
        <taxon>Choanephora</taxon>
    </lineage>
</organism>
<dbReference type="Proteomes" id="UP000093000">
    <property type="component" value="Unassembled WGS sequence"/>
</dbReference>
<gene>
    <name evidence="2" type="ORF">A0J61_00007</name>
</gene>
<dbReference type="AlphaFoldDB" id="A0A1C7NS27"/>
<name>A0A1C7NS27_9FUNG</name>
<feature type="compositionally biased region" description="Polar residues" evidence="1">
    <location>
        <begin position="48"/>
        <end position="60"/>
    </location>
</feature>
<evidence type="ECO:0000313" key="3">
    <source>
        <dbReference type="Proteomes" id="UP000093000"/>
    </source>
</evidence>
<feature type="compositionally biased region" description="Basic and acidic residues" evidence="1">
    <location>
        <begin position="64"/>
        <end position="75"/>
    </location>
</feature>
<dbReference type="InParanoid" id="A0A1C7NS27"/>
<evidence type="ECO:0000313" key="2">
    <source>
        <dbReference type="EMBL" id="OBZ91922.1"/>
    </source>
</evidence>
<dbReference type="OrthoDB" id="2276838at2759"/>
<protein>
    <submittedName>
        <fullName evidence="2">Uncharacterized protein</fullName>
    </submittedName>
</protein>
<keyword evidence="3" id="KW-1185">Reference proteome</keyword>
<dbReference type="EMBL" id="LUGH01000001">
    <property type="protein sequence ID" value="OBZ91922.1"/>
    <property type="molecule type" value="Genomic_DNA"/>
</dbReference>
<feature type="region of interest" description="Disordered" evidence="1">
    <location>
        <begin position="1"/>
        <end position="75"/>
    </location>
</feature>
<proteinExistence type="predicted"/>